<reference evidence="8" key="1">
    <citation type="journal article" date="2014" name="Nat. Genet.">
        <title>Genome of the human hookworm Necator americanus.</title>
        <authorList>
            <person name="Tang Y.T."/>
            <person name="Gao X."/>
            <person name="Rosa B.A."/>
            <person name="Abubucker S."/>
            <person name="Hallsworth-Pepin K."/>
            <person name="Martin J."/>
            <person name="Tyagi R."/>
            <person name="Heizer E."/>
            <person name="Zhang X."/>
            <person name="Bhonagiri-Palsikar V."/>
            <person name="Minx P."/>
            <person name="Warren W.C."/>
            <person name="Wang Q."/>
            <person name="Zhan B."/>
            <person name="Hotez P.J."/>
            <person name="Sternberg P.W."/>
            <person name="Dougall A."/>
            <person name="Gaze S.T."/>
            <person name="Mulvenna J."/>
            <person name="Sotillo J."/>
            <person name="Ranganathan S."/>
            <person name="Rabelo E.M."/>
            <person name="Wilson R.K."/>
            <person name="Felgner P.L."/>
            <person name="Bethony J."/>
            <person name="Hawdon J.M."/>
            <person name="Gasser R.B."/>
            <person name="Loukas A."/>
            <person name="Mitreva M."/>
        </authorList>
    </citation>
    <scope>NUCLEOTIDE SEQUENCE [LARGE SCALE GENOMIC DNA]</scope>
</reference>
<dbReference type="GO" id="GO:0005085">
    <property type="term" value="F:guanyl-nucleotide exchange factor activity"/>
    <property type="evidence" value="ECO:0007669"/>
    <property type="project" value="InterPro"/>
</dbReference>
<accession>W2TTL2</accession>
<evidence type="ECO:0000256" key="1">
    <source>
        <dbReference type="ARBA" id="ARBA00004496"/>
    </source>
</evidence>
<dbReference type="SUPFAM" id="SSF48065">
    <property type="entry name" value="DBL homology domain (DH-domain)"/>
    <property type="match status" value="1"/>
</dbReference>
<dbReference type="OMA" id="SRQFCEN"/>
<feature type="non-terminal residue" evidence="7">
    <location>
        <position position="593"/>
    </location>
</feature>
<dbReference type="Proteomes" id="UP000053676">
    <property type="component" value="Unassembled WGS sequence"/>
</dbReference>
<dbReference type="Pfam" id="PF00621">
    <property type="entry name" value="RhoGEF"/>
    <property type="match status" value="1"/>
</dbReference>
<dbReference type="EMBL" id="KI657952">
    <property type="protein sequence ID" value="ETN84441.1"/>
    <property type="molecule type" value="Genomic_DNA"/>
</dbReference>
<evidence type="ECO:0000313" key="7">
    <source>
        <dbReference type="EMBL" id="ETN84441.1"/>
    </source>
</evidence>
<protein>
    <recommendedName>
        <fullName evidence="9">DH domain-containing protein</fullName>
    </recommendedName>
</protein>
<keyword evidence="8" id="KW-1185">Reference proteome</keyword>
<feature type="domain" description="PH" evidence="5">
    <location>
        <begin position="480"/>
        <end position="593"/>
    </location>
</feature>
<proteinExistence type="predicted"/>
<dbReference type="OrthoDB" id="5585231at2759"/>
<feature type="domain" description="DH" evidence="6">
    <location>
        <begin position="141"/>
        <end position="426"/>
    </location>
</feature>
<dbReference type="SMART" id="SM00325">
    <property type="entry name" value="RhoGEF"/>
    <property type="match status" value="1"/>
</dbReference>
<keyword evidence="4" id="KW-0175">Coiled coil</keyword>
<evidence type="ECO:0000256" key="4">
    <source>
        <dbReference type="ARBA" id="ARBA00023054"/>
    </source>
</evidence>
<dbReference type="PROSITE" id="PS50010">
    <property type="entry name" value="DH_2"/>
    <property type="match status" value="1"/>
</dbReference>
<keyword evidence="2" id="KW-0963">Cytoplasm</keyword>
<dbReference type="GO" id="GO:0007266">
    <property type="term" value="P:Rho protein signal transduction"/>
    <property type="evidence" value="ECO:0007669"/>
    <property type="project" value="TreeGrafter"/>
</dbReference>
<name>W2TTL2_NECAM</name>
<comment type="subcellular location">
    <subcellularLocation>
        <location evidence="1">Cytoplasm</location>
    </subcellularLocation>
</comment>
<dbReference type="PROSITE" id="PS50003">
    <property type="entry name" value="PH_DOMAIN"/>
    <property type="match status" value="1"/>
</dbReference>
<evidence type="ECO:0000259" key="6">
    <source>
        <dbReference type="PROSITE" id="PS50010"/>
    </source>
</evidence>
<dbReference type="Gene3D" id="2.30.29.30">
    <property type="entry name" value="Pleckstrin-homology domain (PH domain)/Phosphotyrosine-binding domain (PTB)"/>
    <property type="match status" value="1"/>
</dbReference>
<dbReference type="AlphaFoldDB" id="W2TTL2"/>
<evidence type="ECO:0000313" key="8">
    <source>
        <dbReference type="Proteomes" id="UP000053676"/>
    </source>
</evidence>
<dbReference type="InterPro" id="IPR035899">
    <property type="entry name" value="DBL_dom_sf"/>
</dbReference>
<dbReference type="GO" id="GO:0005737">
    <property type="term" value="C:cytoplasm"/>
    <property type="evidence" value="ECO:0007669"/>
    <property type="project" value="UniProtKB-SubCell"/>
</dbReference>
<dbReference type="PANTHER" id="PTHR13217">
    <property type="entry name" value="PLECKSTRIN HOMOLOGY DOMAIN-CONTAINING FAMILY G MEMBER 7"/>
    <property type="match status" value="1"/>
</dbReference>
<dbReference type="InterPro" id="IPR011993">
    <property type="entry name" value="PH-like_dom_sf"/>
</dbReference>
<dbReference type="PANTHER" id="PTHR13217:SF6">
    <property type="entry name" value="PLECKSTRIN HOMOLOGY DOMAIN-CONTAINING FAMILY G MEMBER 7"/>
    <property type="match status" value="1"/>
</dbReference>
<keyword evidence="3" id="KW-0597">Phosphoprotein</keyword>
<dbReference type="STRING" id="51031.W2TTL2"/>
<dbReference type="InterPro" id="IPR001849">
    <property type="entry name" value="PH_domain"/>
</dbReference>
<dbReference type="SUPFAM" id="SSF50729">
    <property type="entry name" value="PH domain-like"/>
    <property type="match status" value="1"/>
</dbReference>
<organism evidence="7 8">
    <name type="scientific">Necator americanus</name>
    <name type="common">Human hookworm</name>
    <dbReference type="NCBI Taxonomy" id="51031"/>
    <lineage>
        <taxon>Eukaryota</taxon>
        <taxon>Metazoa</taxon>
        <taxon>Ecdysozoa</taxon>
        <taxon>Nematoda</taxon>
        <taxon>Chromadorea</taxon>
        <taxon>Rhabditida</taxon>
        <taxon>Rhabditina</taxon>
        <taxon>Rhabditomorpha</taxon>
        <taxon>Strongyloidea</taxon>
        <taxon>Ancylostomatidae</taxon>
        <taxon>Bunostominae</taxon>
        <taxon>Necator</taxon>
    </lineage>
</organism>
<dbReference type="Pfam" id="PF17838">
    <property type="entry name" value="PH_16"/>
    <property type="match status" value="1"/>
</dbReference>
<dbReference type="InterPro" id="IPR000219">
    <property type="entry name" value="DH_dom"/>
</dbReference>
<gene>
    <name evidence="7" type="ORF">NECAME_01668</name>
</gene>
<sequence length="593" mass="68117">MLDVKVLSPVFRSYQEEPEDGEPQTIHPNKEQLMRRYAIIPEQPSLQQQSSQEGCCSSDNVIIVPHVQITPNESHLFNRAISSGGGLLADLQRATIAAQAFYAENNEPTKTRSPWILKRLPVSWDEMFEGTIRELPQQKQKYLQAVWELFHSELKFLHHQLLVLRNVYKEPLKKCQVEGCLLTVEPDLLFGNLDQLCRISRGFCQTFLSLLPSVNHDGTDYDCTELVVKLFEKSEGKILVSSAVAKKKEYAIIYDDCFSSFTTQYKSSEFAVIHLSDFIVNTAQQLPRAPTLEKIDKILDSPLHVSRCARVSAEGAAKTSLKFSKGPSTISAYQAYCINYKATMEYLGSIRQKEERFTEFERICLADERCFRLQLEDLLIAPLQRITRLPILLREINKYTEGEENKAQVEKVIDSMTESLRSIDDSVQWLHNFERLQQLQTQVIWPSIVEMEPRSFVPDFLKVALSRQFCENLLAHPRRKLIHEGPLELVENGRTVDCYAFLFNDMFVLSKTKKCALKLRVKGNPVNKTDHYVVQRQPVPLDSCVFCDADSNDSNSSMSLKFAFVIIHLTRYYQVVAIYTLQAADKHDKELWI</sequence>
<evidence type="ECO:0000256" key="3">
    <source>
        <dbReference type="ARBA" id="ARBA00022553"/>
    </source>
</evidence>
<dbReference type="Gene3D" id="1.20.900.10">
    <property type="entry name" value="Dbl homology (DH) domain"/>
    <property type="match status" value="2"/>
</dbReference>
<dbReference type="InterPro" id="IPR040181">
    <property type="entry name" value="PKHG5/7"/>
</dbReference>
<evidence type="ECO:0008006" key="9">
    <source>
        <dbReference type="Google" id="ProtNLM"/>
    </source>
</evidence>
<evidence type="ECO:0000256" key="2">
    <source>
        <dbReference type="ARBA" id="ARBA00022490"/>
    </source>
</evidence>
<dbReference type="InterPro" id="IPR041020">
    <property type="entry name" value="PH_16"/>
</dbReference>
<evidence type="ECO:0000259" key="5">
    <source>
        <dbReference type="PROSITE" id="PS50003"/>
    </source>
</evidence>
<dbReference type="KEGG" id="nai:NECAME_01668"/>